<keyword evidence="7" id="KW-0472">Membrane</keyword>
<keyword evidence="10" id="KW-1185">Reference proteome</keyword>
<protein>
    <recommendedName>
        <fullName evidence="2">Regulatory protein zeste</fullName>
    </recommendedName>
</protein>
<feature type="transmembrane region" description="Helical" evidence="7">
    <location>
        <begin position="183"/>
        <end position="204"/>
    </location>
</feature>
<comment type="function">
    <text evidence="5">Involved in transvection phenomena (= synapsis-dependent gene expression), where the synaptic pairing of chromosomes carrying genes with which zeste interacts influences the expression of these genes. Zeste binds to DNA and stimulates transcription from a nearby promoter.</text>
</comment>
<feature type="transmembrane region" description="Helical" evidence="7">
    <location>
        <begin position="216"/>
        <end position="234"/>
    </location>
</feature>
<evidence type="ECO:0000313" key="9">
    <source>
        <dbReference type="EMBL" id="CAK1555216.1"/>
    </source>
</evidence>
<dbReference type="EMBL" id="CAVLEF010000280">
    <property type="protein sequence ID" value="CAK1555216.1"/>
    <property type="molecule type" value="Genomic_DNA"/>
</dbReference>
<evidence type="ECO:0000256" key="2">
    <source>
        <dbReference type="ARBA" id="ARBA00016807"/>
    </source>
</evidence>
<sequence length="528" mass="60255">MDFIVNLLGAFLSLLCAIVLLLTWFLLPKWRSLQNFMSIQQIVMGTLHIIAINIDDVFFISYGDDNNEFMINIKSLLFLATMCWSLCASLFAYLKLVLLYSGKISFEKRTAFALANGTLVIVRMITEGLIPILFPFSTIFGKLLLRILPIYVMGTLNLYLIIKVTKSVLRSSVNSASRVKGRRVASLVGVAIICDMAVVLYLLTVMLQAVDVIERIMNAILMLRMVPQTIVVLFNTSSKEHWRRYFRKRKMTSQRKKVSIRQLELLIEFLEKHTDLARGRLKSKEGHAVSNRLWAECAENLNAEIDGDERSPKQWTKWYTDYKCRLINRFRKLKTYQTGTGGGPATVDQLSPLEDRLVSLLEARREAVGLDGTPQSEVQINPVPLECQRSLELSQVTTDQLHDDHHISNMVICEEQVNNEGSQEEPNQAPSLPRSRRKRTRHNRDTIPSELESSRNSLEKIEESRIEVERMVASAYNKMADAVKLMAEATAKSAEANSRIADSIEKLTTRIYRKRMRVDDDSSDDEDL</sequence>
<evidence type="ECO:0000256" key="1">
    <source>
        <dbReference type="ARBA" id="ARBA00011764"/>
    </source>
</evidence>
<evidence type="ECO:0000256" key="5">
    <source>
        <dbReference type="ARBA" id="ARBA00025466"/>
    </source>
</evidence>
<feature type="compositionally biased region" description="Polar residues" evidence="6">
    <location>
        <begin position="418"/>
        <end position="430"/>
    </location>
</feature>
<keyword evidence="3" id="KW-0805">Transcription regulation</keyword>
<dbReference type="GO" id="GO:0005634">
    <property type="term" value="C:nucleus"/>
    <property type="evidence" value="ECO:0007669"/>
    <property type="project" value="TreeGrafter"/>
</dbReference>
<keyword evidence="7" id="KW-0812">Transmembrane</keyword>
<dbReference type="Proteomes" id="UP001497472">
    <property type="component" value="Unassembled WGS sequence"/>
</dbReference>
<feature type="transmembrane region" description="Helical" evidence="7">
    <location>
        <begin position="75"/>
        <end position="100"/>
    </location>
</feature>
<evidence type="ECO:0000256" key="3">
    <source>
        <dbReference type="ARBA" id="ARBA00023015"/>
    </source>
</evidence>
<feature type="transmembrane region" description="Helical" evidence="7">
    <location>
        <begin position="6"/>
        <end position="27"/>
    </location>
</feature>
<name>A0AAV1K2C4_9NEOP</name>
<dbReference type="PANTHER" id="PTHR23098">
    <property type="entry name" value="AGAP001331-PA-RELATED"/>
    <property type="match status" value="1"/>
</dbReference>
<evidence type="ECO:0000259" key="8">
    <source>
        <dbReference type="Pfam" id="PF13873"/>
    </source>
</evidence>
<evidence type="ECO:0000256" key="4">
    <source>
        <dbReference type="ARBA" id="ARBA00023163"/>
    </source>
</evidence>
<comment type="subunit">
    <text evidence="1">Self-associates forming complexes of several hundred monomers.</text>
</comment>
<proteinExistence type="predicted"/>
<reference evidence="9 10" key="1">
    <citation type="submission" date="2023-11" db="EMBL/GenBank/DDBJ databases">
        <authorList>
            <person name="Okamura Y."/>
        </authorList>
    </citation>
    <scope>NUCLEOTIDE SEQUENCE [LARGE SCALE GENOMIC DNA]</scope>
</reference>
<accession>A0AAV1K2C4</accession>
<dbReference type="InterPro" id="IPR028002">
    <property type="entry name" value="Myb_DNA-bind_5"/>
</dbReference>
<evidence type="ECO:0000256" key="7">
    <source>
        <dbReference type="SAM" id="Phobius"/>
    </source>
</evidence>
<dbReference type="PANTHER" id="PTHR23098:SF16">
    <property type="entry name" value="REGULATORY PROTEIN ZESTE"/>
    <property type="match status" value="1"/>
</dbReference>
<feature type="transmembrane region" description="Helical" evidence="7">
    <location>
        <begin position="112"/>
        <end position="137"/>
    </location>
</feature>
<organism evidence="9 10">
    <name type="scientific">Leptosia nina</name>
    <dbReference type="NCBI Taxonomy" id="320188"/>
    <lineage>
        <taxon>Eukaryota</taxon>
        <taxon>Metazoa</taxon>
        <taxon>Ecdysozoa</taxon>
        <taxon>Arthropoda</taxon>
        <taxon>Hexapoda</taxon>
        <taxon>Insecta</taxon>
        <taxon>Pterygota</taxon>
        <taxon>Neoptera</taxon>
        <taxon>Endopterygota</taxon>
        <taxon>Lepidoptera</taxon>
        <taxon>Glossata</taxon>
        <taxon>Ditrysia</taxon>
        <taxon>Papilionoidea</taxon>
        <taxon>Pieridae</taxon>
        <taxon>Pierinae</taxon>
        <taxon>Leptosia</taxon>
    </lineage>
</organism>
<evidence type="ECO:0000256" key="6">
    <source>
        <dbReference type="SAM" id="MobiDB-lite"/>
    </source>
</evidence>
<keyword evidence="7" id="KW-1133">Transmembrane helix</keyword>
<keyword evidence="4" id="KW-0804">Transcription</keyword>
<feature type="region of interest" description="Disordered" evidence="6">
    <location>
        <begin position="418"/>
        <end position="458"/>
    </location>
</feature>
<comment type="caution">
    <text evidence="9">The sequence shown here is derived from an EMBL/GenBank/DDBJ whole genome shotgun (WGS) entry which is preliminary data.</text>
</comment>
<feature type="transmembrane region" description="Helical" evidence="7">
    <location>
        <begin position="143"/>
        <end position="162"/>
    </location>
</feature>
<dbReference type="Pfam" id="PF13873">
    <property type="entry name" value="Myb_DNA-bind_5"/>
    <property type="match status" value="1"/>
</dbReference>
<dbReference type="AlphaFoldDB" id="A0AAV1K2C4"/>
<gene>
    <name evidence="9" type="ORF">LNINA_LOCUS14051</name>
</gene>
<evidence type="ECO:0000313" key="10">
    <source>
        <dbReference type="Proteomes" id="UP001497472"/>
    </source>
</evidence>
<feature type="domain" description="Myb/SANT-like DNA-binding" evidence="8">
    <location>
        <begin position="256"/>
        <end position="325"/>
    </location>
</feature>